<accession>A0ACC2BCM6</accession>
<name>A0ACC2BCM6_DIPCM</name>
<sequence length="310" mass="34054">MADAVKGKMEYSSSSKSSESSASYDPTLSPVRENETDLDQKLSRQALALVISIGTKPQRCENDDERHFEMLQKERPGKDPGFQGTMSSNWTLWQLLDSVFPTGGFAHSLGLEAAVQTGFVHDPSTLVSFITSTLENTAALLLPFVFVSNKLPRVDCWIHIDRLLHATLTNQVARRASCALGSALLRTATTVYVEIQELKKMRACALNSGMVHCHHAAVFGVVTGLLAIDPLTSQRSYLFLSLRDCLSAATRLNLVGPLEAAAMQRSMSSLAERIVAKYANRPIEDAYQTAPLLDVVQGYHDNLFSRLFCS</sequence>
<dbReference type="EMBL" id="CM055107">
    <property type="protein sequence ID" value="KAJ7527523.1"/>
    <property type="molecule type" value="Genomic_DNA"/>
</dbReference>
<keyword evidence="2" id="KW-1185">Reference proteome</keyword>
<comment type="caution">
    <text evidence="1">The sequence shown here is derived from an EMBL/GenBank/DDBJ whole genome shotgun (WGS) entry which is preliminary data.</text>
</comment>
<gene>
    <name evidence="1" type="ORF">O6H91_16G059300</name>
</gene>
<evidence type="ECO:0000313" key="1">
    <source>
        <dbReference type="EMBL" id="KAJ7527523.1"/>
    </source>
</evidence>
<dbReference type="Proteomes" id="UP001162992">
    <property type="component" value="Chromosome 16"/>
</dbReference>
<protein>
    <submittedName>
        <fullName evidence="1">Uncharacterized protein</fullName>
    </submittedName>
</protein>
<proteinExistence type="predicted"/>
<organism evidence="1 2">
    <name type="scientific">Diphasiastrum complanatum</name>
    <name type="common">Issler's clubmoss</name>
    <name type="synonym">Lycopodium complanatum</name>
    <dbReference type="NCBI Taxonomy" id="34168"/>
    <lineage>
        <taxon>Eukaryota</taxon>
        <taxon>Viridiplantae</taxon>
        <taxon>Streptophyta</taxon>
        <taxon>Embryophyta</taxon>
        <taxon>Tracheophyta</taxon>
        <taxon>Lycopodiopsida</taxon>
        <taxon>Lycopodiales</taxon>
        <taxon>Lycopodiaceae</taxon>
        <taxon>Lycopodioideae</taxon>
        <taxon>Diphasiastrum</taxon>
    </lineage>
</organism>
<evidence type="ECO:0000313" key="2">
    <source>
        <dbReference type="Proteomes" id="UP001162992"/>
    </source>
</evidence>
<reference evidence="2" key="1">
    <citation type="journal article" date="2024" name="Proc. Natl. Acad. Sci. U.S.A.">
        <title>Extraordinary preservation of gene collinearity over three hundred million years revealed in homosporous lycophytes.</title>
        <authorList>
            <person name="Li C."/>
            <person name="Wickell D."/>
            <person name="Kuo L.Y."/>
            <person name="Chen X."/>
            <person name="Nie B."/>
            <person name="Liao X."/>
            <person name="Peng D."/>
            <person name="Ji J."/>
            <person name="Jenkins J."/>
            <person name="Williams M."/>
            <person name="Shu S."/>
            <person name="Plott C."/>
            <person name="Barry K."/>
            <person name="Rajasekar S."/>
            <person name="Grimwood J."/>
            <person name="Han X."/>
            <person name="Sun S."/>
            <person name="Hou Z."/>
            <person name="He W."/>
            <person name="Dai G."/>
            <person name="Sun C."/>
            <person name="Schmutz J."/>
            <person name="Leebens-Mack J.H."/>
            <person name="Li F.W."/>
            <person name="Wang L."/>
        </authorList>
    </citation>
    <scope>NUCLEOTIDE SEQUENCE [LARGE SCALE GENOMIC DNA]</scope>
    <source>
        <strain evidence="2">cv. PW_Plant_1</strain>
    </source>
</reference>